<evidence type="ECO:0000313" key="16">
    <source>
        <dbReference type="Proteomes" id="UP000008144"/>
    </source>
</evidence>
<dbReference type="Proteomes" id="UP000008144">
    <property type="component" value="Chromosome 12"/>
</dbReference>
<dbReference type="GO" id="GO:0001508">
    <property type="term" value="P:action potential"/>
    <property type="evidence" value="ECO:0000318"/>
    <property type="project" value="GO_Central"/>
</dbReference>
<keyword evidence="16" id="KW-1185">Reference proteome</keyword>
<keyword evidence="7" id="KW-0630">Potassium</keyword>
<evidence type="ECO:0000256" key="3">
    <source>
        <dbReference type="ARBA" id="ARBA00022538"/>
    </source>
</evidence>
<dbReference type="Gene3D" id="3.30.710.10">
    <property type="entry name" value="Potassium Channel Kv1.1, Chain A"/>
    <property type="match status" value="1"/>
</dbReference>
<keyword evidence="9" id="KW-0406">Ion transport</keyword>
<organism evidence="15 16">
    <name type="scientific">Ciona intestinalis</name>
    <name type="common">Transparent sea squirt</name>
    <name type="synonym">Ascidia intestinalis</name>
    <dbReference type="NCBI Taxonomy" id="7719"/>
    <lineage>
        <taxon>Eukaryota</taxon>
        <taxon>Metazoa</taxon>
        <taxon>Chordata</taxon>
        <taxon>Tunicata</taxon>
        <taxon>Ascidiacea</taxon>
        <taxon>Phlebobranchia</taxon>
        <taxon>Cionidae</taxon>
        <taxon>Ciona</taxon>
    </lineage>
</organism>
<feature type="domain" description="Ion transport" evidence="13">
    <location>
        <begin position="282"/>
        <end position="476"/>
    </location>
</feature>
<dbReference type="EMBL" id="EAAA01001017">
    <property type="status" value="NOT_ANNOTATED_CDS"/>
    <property type="molecule type" value="Genomic_DNA"/>
</dbReference>
<feature type="transmembrane region" description="Helical" evidence="12">
    <location>
        <begin position="422"/>
        <end position="440"/>
    </location>
</feature>
<keyword evidence="4 12" id="KW-0812">Transmembrane</keyword>
<evidence type="ECO:0000256" key="11">
    <source>
        <dbReference type="ARBA" id="ARBA00023303"/>
    </source>
</evidence>
<sequence length="508" mass="58254">YNFPPIIPEQFKIIFNVSGKIFESDQRQLDRYPNTMLGDHNSRMEHYDWRRKEYFFDRHRDVFEAALDFYSNSGTLIRPDHIPIDIFVNEIRFYAFDYKTLEDFLRDEGLLLTVKSKPMPTGKIKRTVWQLFEDPESSWCSKVITIVSALVITVSVVVFCLETLPAFLSLSHNVTEAIQPSVNACQHSINNPRFYGGNRTLQPTAQTRLKANSHETRIERSIVNLINTGETHANQTGFKLNQSVPDILARLLIRTCKQLDENSTRSPYAWFVLEAKMGSPAGILFLTETSCIVWFVLELGLRFLTCPDRKAFCKSFLNIVDASAILPYFITLIVTSIEIKTHLRPQTATILRTIRLVRMLRILKLSRYSRGFRILGLTLVRSTRVLFLLVCFQMVLAILFSSIVYFVEYDAPGTQFKSIPDSFWWALITMTTVGYGDVVPITVFGKIAGAGCAIMGILCISFPVPVIVSNFNYLYNLDKDDCKLVPEDIMGDNHIFEQKDFKTVDKFQ</sequence>
<feature type="transmembrane region" description="Helical" evidence="12">
    <location>
        <begin position="385"/>
        <end position="407"/>
    </location>
</feature>
<name>F6ZTD1_CIOIN</name>
<dbReference type="GO" id="GO:0005251">
    <property type="term" value="F:delayed rectifier potassium channel activity"/>
    <property type="evidence" value="ECO:0000318"/>
    <property type="project" value="GO_Central"/>
</dbReference>
<dbReference type="PRINTS" id="PR01491">
    <property type="entry name" value="KVCHANNEL"/>
</dbReference>
<evidence type="ECO:0000259" key="13">
    <source>
        <dbReference type="Pfam" id="PF00520"/>
    </source>
</evidence>
<evidence type="ECO:0000313" key="15">
    <source>
        <dbReference type="Ensembl" id="ENSCINP00000007861.3"/>
    </source>
</evidence>
<evidence type="ECO:0000256" key="4">
    <source>
        <dbReference type="ARBA" id="ARBA00022692"/>
    </source>
</evidence>
<dbReference type="Ensembl" id="ENSCINT00000007861.3">
    <property type="protein sequence ID" value="ENSCINP00000007861.3"/>
    <property type="gene ID" value="ENSCING00000003803.3"/>
</dbReference>
<dbReference type="GO" id="GO:0016020">
    <property type="term" value="C:membrane"/>
    <property type="evidence" value="ECO:0000318"/>
    <property type="project" value="GO_Central"/>
</dbReference>
<proteinExistence type="predicted"/>
<keyword evidence="8 12" id="KW-1133">Transmembrane helix</keyword>
<dbReference type="InParanoid" id="F6ZTD1"/>
<keyword evidence="5" id="KW-0631">Potassium channel</keyword>
<reference evidence="16" key="1">
    <citation type="journal article" date="2002" name="Science">
        <title>The draft genome of Ciona intestinalis: insights into chordate and vertebrate origins.</title>
        <authorList>
            <person name="Dehal P."/>
            <person name="Satou Y."/>
            <person name="Campbell R.K."/>
            <person name="Chapman J."/>
            <person name="Degnan B."/>
            <person name="De Tomaso A."/>
            <person name="Davidson B."/>
            <person name="Di Gregorio A."/>
            <person name="Gelpke M."/>
            <person name="Goodstein D.M."/>
            <person name="Harafuji N."/>
            <person name="Hastings K.E."/>
            <person name="Ho I."/>
            <person name="Hotta K."/>
            <person name="Huang W."/>
            <person name="Kawashima T."/>
            <person name="Lemaire P."/>
            <person name="Martinez D."/>
            <person name="Meinertzhagen I.A."/>
            <person name="Necula S."/>
            <person name="Nonaka M."/>
            <person name="Putnam N."/>
            <person name="Rash S."/>
            <person name="Saiga H."/>
            <person name="Satake M."/>
            <person name="Terry A."/>
            <person name="Yamada L."/>
            <person name="Wang H.G."/>
            <person name="Awazu S."/>
            <person name="Azumi K."/>
            <person name="Boore J."/>
            <person name="Branno M."/>
            <person name="Chin-Bow S."/>
            <person name="DeSantis R."/>
            <person name="Doyle S."/>
            <person name="Francino P."/>
            <person name="Keys D.N."/>
            <person name="Haga S."/>
            <person name="Hayashi H."/>
            <person name="Hino K."/>
            <person name="Imai K.S."/>
            <person name="Inaba K."/>
            <person name="Kano S."/>
            <person name="Kobayashi K."/>
            <person name="Kobayashi M."/>
            <person name="Lee B.I."/>
            <person name="Makabe K.W."/>
            <person name="Manohar C."/>
            <person name="Matassi G."/>
            <person name="Medina M."/>
            <person name="Mochizuki Y."/>
            <person name="Mount S."/>
            <person name="Morishita T."/>
            <person name="Miura S."/>
            <person name="Nakayama A."/>
            <person name="Nishizaka S."/>
            <person name="Nomoto H."/>
            <person name="Ohta F."/>
            <person name="Oishi K."/>
            <person name="Rigoutsos I."/>
            <person name="Sano M."/>
            <person name="Sasaki A."/>
            <person name="Sasakura Y."/>
            <person name="Shoguchi E."/>
            <person name="Shin-i T."/>
            <person name="Spagnuolo A."/>
            <person name="Stainier D."/>
            <person name="Suzuki M.M."/>
            <person name="Tassy O."/>
            <person name="Takatori N."/>
            <person name="Tokuoka M."/>
            <person name="Yagi K."/>
            <person name="Yoshizaki F."/>
            <person name="Wada S."/>
            <person name="Zhang C."/>
            <person name="Hyatt P.D."/>
            <person name="Larimer F."/>
            <person name="Detter C."/>
            <person name="Doggett N."/>
            <person name="Glavina T."/>
            <person name="Hawkins T."/>
            <person name="Richardson P."/>
            <person name="Lucas S."/>
            <person name="Kohara Y."/>
            <person name="Levine M."/>
            <person name="Satoh N."/>
            <person name="Rokhsar D.S."/>
        </authorList>
    </citation>
    <scope>NUCLEOTIDE SEQUENCE [LARGE SCALE GENOMIC DNA]</scope>
</reference>
<accession>F6ZTD1</accession>
<evidence type="ECO:0000256" key="10">
    <source>
        <dbReference type="ARBA" id="ARBA00023136"/>
    </source>
</evidence>
<dbReference type="GO" id="GO:0051260">
    <property type="term" value="P:protein homooligomerization"/>
    <property type="evidence" value="ECO:0007669"/>
    <property type="project" value="InterPro"/>
</dbReference>
<dbReference type="InterPro" id="IPR003968">
    <property type="entry name" value="K_chnl_volt-dep_Kv"/>
</dbReference>
<dbReference type="PRINTS" id="PR01496">
    <property type="entry name" value="SHAKERCHANEL"/>
</dbReference>
<protein>
    <recommendedName>
        <fullName evidence="17">BTB domain-containing protein</fullName>
    </recommendedName>
</protein>
<dbReference type="SUPFAM" id="SSF54695">
    <property type="entry name" value="POZ domain"/>
    <property type="match status" value="1"/>
</dbReference>
<keyword evidence="6" id="KW-0851">Voltage-gated channel</keyword>
<evidence type="ECO:0000256" key="7">
    <source>
        <dbReference type="ARBA" id="ARBA00022958"/>
    </source>
</evidence>
<dbReference type="AlphaFoldDB" id="F6ZTD1"/>
<dbReference type="PRINTS" id="PR00169">
    <property type="entry name" value="KCHANNEL"/>
</dbReference>
<keyword evidence="10 12" id="KW-0472">Membrane</keyword>
<evidence type="ECO:0000256" key="2">
    <source>
        <dbReference type="ARBA" id="ARBA00022448"/>
    </source>
</evidence>
<reference evidence="15" key="3">
    <citation type="submission" date="2025-08" db="UniProtKB">
        <authorList>
            <consortium name="Ensembl"/>
        </authorList>
    </citation>
    <scope>IDENTIFICATION</scope>
</reference>
<reference evidence="15" key="4">
    <citation type="submission" date="2025-09" db="UniProtKB">
        <authorList>
            <consortium name="Ensembl"/>
        </authorList>
    </citation>
    <scope>IDENTIFICATION</scope>
</reference>
<evidence type="ECO:0000259" key="14">
    <source>
        <dbReference type="Pfam" id="PF02214"/>
    </source>
</evidence>
<dbReference type="Pfam" id="PF02214">
    <property type="entry name" value="BTB_2"/>
    <property type="match status" value="1"/>
</dbReference>
<dbReference type="SUPFAM" id="SSF81324">
    <property type="entry name" value="Voltage-gated potassium channels"/>
    <property type="match status" value="1"/>
</dbReference>
<dbReference type="InterPro" id="IPR005821">
    <property type="entry name" value="Ion_trans_dom"/>
</dbReference>
<evidence type="ECO:0000256" key="9">
    <source>
        <dbReference type="ARBA" id="ARBA00023065"/>
    </source>
</evidence>
<dbReference type="PANTHER" id="PTHR11537:SF113">
    <property type="entry name" value="POTASSIUM VOLTAGE-GATED CHANNEL PROTEIN SHAKER"/>
    <property type="match status" value="1"/>
</dbReference>
<dbReference type="STRING" id="7719.ENSCINP00000007861"/>
<dbReference type="InterPro" id="IPR003131">
    <property type="entry name" value="T1-type_BTB"/>
</dbReference>
<dbReference type="Pfam" id="PF00520">
    <property type="entry name" value="Ion_trans"/>
    <property type="match status" value="1"/>
</dbReference>
<keyword evidence="11" id="KW-0407">Ion channel</keyword>
<evidence type="ECO:0000256" key="6">
    <source>
        <dbReference type="ARBA" id="ARBA00022882"/>
    </source>
</evidence>
<dbReference type="InterPro" id="IPR028325">
    <property type="entry name" value="VG_K_chnl"/>
</dbReference>
<dbReference type="InterPro" id="IPR027359">
    <property type="entry name" value="Volt_channel_dom_sf"/>
</dbReference>
<reference evidence="15" key="2">
    <citation type="journal article" date="2008" name="Genome Biol.">
        <title>Improved genome assembly and evidence-based global gene model set for the chordate Ciona intestinalis: new insight into intron and operon populations.</title>
        <authorList>
            <person name="Satou Y."/>
            <person name="Mineta K."/>
            <person name="Ogasawara M."/>
            <person name="Sasakura Y."/>
            <person name="Shoguchi E."/>
            <person name="Ueno K."/>
            <person name="Yamada L."/>
            <person name="Matsumoto J."/>
            <person name="Wasserscheid J."/>
            <person name="Dewar K."/>
            <person name="Wiley G.B."/>
            <person name="Macmil S.L."/>
            <person name="Roe B.A."/>
            <person name="Zeller R.W."/>
            <person name="Hastings K.E."/>
            <person name="Lemaire P."/>
            <person name="Lindquist E."/>
            <person name="Endo T."/>
            <person name="Hotta K."/>
            <person name="Inaba K."/>
        </authorList>
    </citation>
    <scope>NUCLEOTIDE SEQUENCE [LARGE SCALE GENOMIC DNA]</scope>
    <source>
        <strain evidence="15">wild type</strain>
    </source>
</reference>
<evidence type="ECO:0000256" key="1">
    <source>
        <dbReference type="ARBA" id="ARBA00004141"/>
    </source>
</evidence>
<keyword evidence="3" id="KW-0633">Potassium transport</keyword>
<evidence type="ECO:0000256" key="8">
    <source>
        <dbReference type="ARBA" id="ARBA00022989"/>
    </source>
</evidence>
<dbReference type="HOGENOM" id="CLU_011722_4_1_1"/>
<feature type="transmembrane region" description="Helical" evidence="12">
    <location>
        <begin position="447"/>
        <end position="468"/>
    </location>
</feature>
<dbReference type="GO" id="GO:0071805">
    <property type="term" value="P:potassium ion transmembrane transport"/>
    <property type="evidence" value="ECO:0000318"/>
    <property type="project" value="GO_Central"/>
</dbReference>
<dbReference type="GeneTree" id="ENSGT00940000170670"/>
<dbReference type="GO" id="GO:0008076">
    <property type="term" value="C:voltage-gated potassium channel complex"/>
    <property type="evidence" value="ECO:0000318"/>
    <property type="project" value="GO_Central"/>
</dbReference>
<dbReference type="FunFam" id="1.10.287.70:FF:000002">
    <property type="entry name" value="Potassium voltage-gated channel subfamily a member"/>
    <property type="match status" value="1"/>
</dbReference>
<feature type="transmembrane region" description="Helical" evidence="12">
    <location>
        <begin position="283"/>
        <end position="304"/>
    </location>
</feature>
<dbReference type="Gene3D" id="1.10.287.70">
    <property type="match status" value="1"/>
</dbReference>
<dbReference type="Gene3D" id="1.20.120.350">
    <property type="entry name" value="Voltage-gated potassium channels. Chain C"/>
    <property type="match status" value="1"/>
</dbReference>
<evidence type="ECO:0000256" key="12">
    <source>
        <dbReference type="SAM" id="Phobius"/>
    </source>
</evidence>
<dbReference type="InterPro" id="IPR011333">
    <property type="entry name" value="SKP1/BTB/POZ_sf"/>
</dbReference>
<dbReference type="InterPro" id="IPR003972">
    <property type="entry name" value="K_chnl_volt-dep_Kv1"/>
</dbReference>
<keyword evidence="2" id="KW-0813">Transport</keyword>
<feature type="domain" description="Potassium channel tetramerisation-type BTB" evidence="14">
    <location>
        <begin position="14"/>
        <end position="102"/>
    </location>
</feature>
<evidence type="ECO:0000256" key="5">
    <source>
        <dbReference type="ARBA" id="ARBA00022826"/>
    </source>
</evidence>
<comment type="subcellular location">
    <subcellularLocation>
        <location evidence="1">Membrane</location>
        <topology evidence="1">Multi-pass membrane protein</topology>
    </subcellularLocation>
</comment>
<dbReference type="PANTHER" id="PTHR11537">
    <property type="entry name" value="VOLTAGE-GATED POTASSIUM CHANNEL"/>
    <property type="match status" value="1"/>
</dbReference>
<dbReference type="OMA" id="TIRLVRM"/>
<evidence type="ECO:0008006" key="17">
    <source>
        <dbReference type="Google" id="ProtNLM"/>
    </source>
</evidence>